<dbReference type="OrthoDB" id="2485929at2759"/>
<sequence length="83" mass="8828">CCGSGGPARNGTFVDGNGCCSPDKTVPLIEKAEVCCRECYKDTNCVAYFFNGGIKTCFLYFGQGLCSSFEQTQPSEISESGTV</sequence>
<reference evidence="1" key="1">
    <citation type="submission" date="2021-06" db="EMBL/GenBank/DDBJ databases">
        <authorList>
            <person name="Kallberg Y."/>
            <person name="Tangrot J."/>
            <person name="Rosling A."/>
        </authorList>
    </citation>
    <scope>NUCLEOTIDE SEQUENCE</scope>
    <source>
        <strain evidence="1">IN212</strain>
    </source>
</reference>
<dbReference type="EMBL" id="CAJVPZ010049949">
    <property type="protein sequence ID" value="CAG8776764.1"/>
    <property type="molecule type" value="Genomic_DNA"/>
</dbReference>
<protein>
    <submittedName>
        <fullName evidence="1">17522_t:CDS:1</fullName>
    </submittedName>
</protein>
<feature type="non-terminal residue" evidence="1">
    <location>
        <position position="83"/>
    </location>
</feature>
<keyword evidence="2" id="KW-1185">Reference proteome</keyword>
<organism evidence="1 2">
    <name type="scientific">Racocetra fulgida</name>
    <dbReference type="NCBI Taxonomy" id="60492"/>
    <lineage>
        <taxon>Eukaryota</taxon>
        <taxon>Fungi</taxon>
        <taxon>Fungi incertae sedis</taxon>
        <taxon>Mucoromycota</taxon>
        <taxon>Glomeromycotina</taxon>
        <taxon>Glomeromycetes</taxon>
        <taxon>Diversisporales</taxon>
        <taxon>Gigasporaceae</taxon>
        <taxon>Racocetra</taxon>
    </lineage>
</organism>
<evidence type="ECO:0000313" key="2">
    <source>
        <dbReference type="Proteomes" id="UP000789396"/>
    </source>
</evidence>
<dbReference type="AlphaFoldDB" id="A0A9N9JFZ0"/>
<comment type="caution">
    <text evidence="1">The sequence shown here is derived from an EMBL/GenBank/DDBJ whole genome shotgun (WGS) entry which is preliminary data.</text>
</comment>
<proteinExistence type="predicted"/>
<accession>A0A9N9JFZ0</accession>
<dbReference type="Proteomes" id="UP000789396">
    <property type="component" value="Unassembled WGS sequence"/>
</dbReference>
<name>A0A9N9JFZ0_9GLOM</name>
<evidence type="ECO:0000313" key="1">
    <source>
        <dbReference type="EMBL" id="CAG8776764.1"/>
    </source>
</evidence>
<feature type="non-terminal residue" evidence="1">
    <location>
        <position position="1"/>
    </location>
</feature>
<gene>
    <name evidence="1" type="ORF">RFULGI_LOCUS15486</name>
</gene>